<evidence type="ECO:0000313" key="2">
    <source>
        <dbReference type="EMBL" id="TNN59630.1"/>
    </source>
</evidence>
<protein>
    <submittedName>
        <fullName evidence="2">Uncharacterized protein</fullName>
    </submittedName>
</protein>
<feature type="region of interest" description="Disordered" evidence="1">
    <location>
        <begin position="82"/>
        <end position="145"/>
    </location>
</feature>
<dbReference type="Proteomes" id="UP000314294">
    <property type="component" value="Unassembled WGS sequence"/>
</dbReference>
<gene>
    <name evidence="2" type="ORF">EYF80_030116</name>
</gene>
<sequence length="145" mass="15772">MTCIKRRTSVVLRGGGGGGGLQVSPLVLSSQLGPQSPGQRQQAGPSAERQAGVGQPRWVWAHWQTMGVLGEVLGLKLLLQRGRTEGATRRERERVETEEREILGHLQADGRRGSTGSDEEDEEKRELSAAMCTRGQTLSDLLMPD</sequence>
<evidence type="ECO:0000256" key="1">
    <source>
        <dbReference type="SAM" id="MobiDB-lite"/>
    </source>
</evidence>
<reference evidence="2 3" key="1">
    <citation type="submission" date="2019-03" db="EMBL/GenBank/DDBJ databases">
        <title>First draft genome of Liparis tanakae, snailfish: a comprehensive survey of snailfish specific genes.</title>
        <authorList>
            <person name="Kim W."/>
            <person name="Song I."/>
            <person name="Jeong J.-H."/>
            <person name="Kim D."/>
            <person name="Kim S."/>
            <person name="Ryu S."/>
            <person name="Song J.Y."/>
            <person name="Lee S.K."/>
        </authorList>
    </citation>
    <scope>NUCLEOTIDE SEQUENCE [LARGE SCALE GENOMIC DNA]</scope>
    <source>
        <tissue evidence="2">Muscle</tissue>
    </source>
</reference>
<dbReference type="EMBL" id="SRLO01000351">
    <property type="protein sequence ID" value="TNN59630.1"/>
    <property type="molecule type" value="Genomic_DNA"/>
</dbReference>
<proteinExistence type="predicted"/>
<dbReference type="AlphaFoldDB" id="A0A4Z2H2E9"/>
<feature type="region of interest" description="Disordered" evidence="1">
    <location>
        <begin position="30"/>
        <end position="53"/>
    </location>
</feature>
<accession>A0A4Z2H2E9</accession>
<comment type="caution">
    <text evidence="2">The sequence shown here is derived from an EMBL/GenBank/DDBJ whole genome shotgun (WGS) entry which is preliminary data.</text>
</comment>
<keyword evidence="3" id="KW-1185">Reference proteome</keyword>
<feature type="compositionally biased region" description="Basic and acidic residues" evidence="1">
    <location>
        <begin position="82"/>
        <end position="112"/>
    </location>
</feature>
<evidence type="ECO:0000313" key="3">
    <source>
        <dbReference type="Proteomes" id="UP000314294"/>
    </source>
</evidence>
<organism evidence="2 3">
    <name type="scientific">Liparis tanakae</name>
    <name type="common">Tanaka's snailfish</name>
    <dbReference type="NCBI Taxonomy" id="230148"/>
    <lineage>
        <taxon>Eukaryota</taxon>
        <taxon>Metazoa</taxon>
        <taxon>Chordata</taxon>
        <taxon>Craniata</taxon>
        <taxon>Vertebrata</taxon>
        <taxon>Euteleostomi</taxon>
        <taxon>Actinopterygii</taxon>
        <taxon>Neopterygii</taxon>
        <taxon>Teleostei</taxon>
        <taxon>Neoteleostei</taxon>
        <taxon>Acanthomorphata</taxon>
        <taxon>Eupercaria</taxon>
        <taxon>Perciformes</taxon>
        <taxon>Cottioidei</taxon>
        <taxon>Cottales</taxon>
        <taxon>Liparidae</taxon>
        <taxon>Liparis</taxon>
    </lineage>
</organism>
<name>A0A4Z2H2E9_9TELE</name>